<keyword evidence="3" id="KW-1185">Reference proteome</keyword>
<evidence type="ECO:0000313" key="2">
    <source>
        <dbReference type="EMBL" id="KAG8096639.1"/>
    </source>
</evidence>
<evidence type="ECO:0000256" key="1">
    <source>
        <dbReference type="SAM" id="MobiDB-lite"/>
    </source>
</evidence>
<name>A0A8J5WWF6_ZIZPA</name>
<comment type="caution">
    <text evidence="2">The sequence shown here is derived from an EMBL/GenBank/DDBJ whole genome shotgun (WGS) entry which is preliminary data.</text>
</comment>
<evidence type="ECO:0000313" key="3">
    <source>
        <dbReference type="Proteomes" id="UP000729402"/>
    </source>
</evidence>
<feature type="compositionally biased region" description="Basic and acidic residues" evidence="1">
    <location>
        <begin position="56"/>
        <end position="67"/>
    </location>
</feature>
<organism evidence="2 3">
    <name type="scientific">Zizania palustris</name>
    <name type="common">Northern wild rice</name>
    <dbReference type="NCBI Taxonomy" id="103762"/>
    <lineage>
        <taxon>Eukaryota</taxon>
        <taxon>Viridiplantae</taxon>
        <taxon>Streptophyta</taxon>
        <taxon>Embryophyta</taxon>
        <taxon>Tracheophyta</taxon>
        <taxon>Spermatophyta</taxon>
        <taxon>Magnoliopsida</taxon>
        <taxon>Liliopsida</taxon>
        <taxon>Poales</taxon>
        <taxon>Poaceae</taxon>
        <taxon>BOP clade</taxon>
        <taxon>Oryzoideae</taxon>
        <taxon>Oryzeae</taxon>
        <taxon>Zizaniinae</taxon>
        <taxon>Zizania</taxon>
    </lineage>
</organism>
<dbReference type="EMBL" id="JAAALK010000079">
    <property type="protein sequence ID" value="KAG8096639.1"/>
    <property type="molecule type" value="Genomic_DNA"/>
</dbReference>
<dbReference type="AlphaFoldDB" id="A0A8J5WWF6"/>
<protein>
    <recommendedName>
        <fullName evidence="4">DUF834 domain-containing protein</fullName>
    </recommendedName>
</protein>
<evidence type="ECO:0008006" key="4">
    <source>
        <dbReference type="Google" id="ProtNLM"/>
    </source>
</evidence>
<proteinExistence type="predicted"/>
<reference evidence="2" key="1">
    <citation type="journal article" date="2021" name="bioRxiv">
        <title>Whole Genome Assembly and Annotation of Northern Wild Rice, Zizania palustris L., Supports a Whole Genome Duplication in the Zizania Genus.</title>
        <authorList>
            <person name="Haas M."/>
            <person name="Kono T."/>
            <person name="Macchietto M."/>
            <person name="Millas R."/>
            <person name="McGilp L."/>
            <person name="Shao M."/>
            <person name="Duquette J."/>
            <person name="Hirsch C.N."/>
            <person name="Kimball J."/>
        </authorList>
    </citation>
    <scope>NUCLEOTIDE SEQUENCE</scope>
    <source>
        <tissue evidence="2">Fresh leaf tissue</tissue>
    </source>
</reference>
<sequence length="140" mass="14823">MTVANSKVLKLLGCVELDNVEVTVALDRFFGEHFVSGGRRVKLSDDRCGRGRRQRWSQEEDSRREEGGDVEDNEMSSGDLRGYGVDIGGGEGIRLTGNIGGEVASDESHALTKSNPPERAGEAEGPASAIGAVPGAPNKP</sequence>
<gene>
    <name evidence="2" type="ORF">GUJ93_ZPchr0013g36104</name>
</gene>
<reference evidence="2" key="2">
    <citation type="submission" date="2021-02" db="EMBL/GenBank/DDBJ databases">
        <authorList>
            <person name="Kimball J.A."/>
            <person name="Haas M.W."/>
            <person name="Macchietto M."/>
            <person name="Kono T."/>
            <person name="Duquette J."/>
            <person name="Shao M."/>
        </authorList>
    </citation>
    <scope>NUCLEOTIDE SEQUENCE</scope>
    <source>
        <tissue evidence="2">Fresh leaf tissue</tissue>
    </source>
</reference>
<accession>A0A8J5WWF6</accession>
<dbReference type="Proteomes" id="UP000729402">
    <property type="component" value="Unassembled WGS sequence"/>
</dbReference>
<feature type="region of interest" description="Disordered" evidence="1">
    <location>
        <begin position="95"/>
        <end position="140"/>
    </location>
</feature>
<feature type="region of interest" description="Disordered" evidence="1">
    <location>
        <begin position="42"/>
        <end position="83"/>
    </location>
</feature>